<sequence>MPKQTQKETLHLRPTHMPSLASASRIYKLFTGSKYSLVLKAGKFSEILTEFPLPRCQFSAIWNFFFIPCQEI</sequence>
<reference evidence="1 2" key="1">
    <citation type="journal article" date="2018" name="Genome Biol. Evol.">
        <title>Multiple Roots of Fruiting Body Formation in Amoebozoa.</title>
        <authorList>
            <person name="Hillmann F."/>
            <person name="Forbes G."/>
            <person name="Novohradska S."/>
            <person name="Ferling I."/>
            <person name="Riege K."/>
            <person name="Groth M."/>
            <person name="Westermann M."/>
            <person name="Marz M."/>
            <person name="Spaller T."/>
            <person name="Winckler T."/>
            <person name="Schaap P."/>
            <person name="Glockner G."/>
        </authorList>
    </citation>
    <scope>NUCLEOTIDE SEQUENCE [LARGE SCALE GENOMIC DNA]</scope>
    <source>
        <strain evidence="1 2">Jena</strain>
    </source>
</reference>
<organism evidence="1 2">
    <name type="scientific">Planoprotostelium fungivorum</name>
    <dbReference type="NCBI Taxonomy" id="1890364"/>
    <lineage>
        <taxon>Eukaryota</taxon>
        <taxon>Amoebozoa</taxon>
        <taxon>Evosea</taxon>
        <taxon>Variosea</taxon>
        <taxon>Cavosteliida</taxon>
        <taxon>Cavosteliaceae</taxon>
        <taxon>Planoprotostelium</taxon>
    </lineage>
</organism>
<evidence type="ECO:0000313" key="1">
    <source>
        <dbReference type="EMBL" id="PRP73297.1"/>
    </source>
</evidence>
<dbReference type="AlphaFoldDB" id="A0A2P6MNL8"/>
<name>A0A2P6MNL8_9EUKA</name>
<dbReference type="Proteomes" id="UP000241769">
    <property type="component" value="Unassembled WGS sequence"/>
</dbReference>
<comment type="caution">
    <text evidence="1">The sequence shown here is derived from an EMBL/GenBank/DDBJ whole genome shotgun (WGS) entry which is preliminary data.</text>
</comment>
<gene>
    <name evidence="1" type="ORF">PROFUN_16840</name>
</gene>
<dbReference type="EMBL" id="MDYQ01000636">
    <property type="protein sequence ID" value="PRP73297.1"/>
    <property type="molecule type" value="Genomic_DNA"/>
</dbReference>
<evidence type="ECO:0000313" key="2">
    <source>
        <dbReference type="Proteomes" id="UP000241769"/>
    </source>
</evidence>
<dbReference type="InParanoid" id="A0A2P6MNL8"/>
<proteinExistence type="predicted"/>
<keyword evidence="2" id="KW-1185">Reference proteome</keyword>
<protein>
    <submittedName>
        <fullName evidence="1">Uncharacterized protein</fullName>
    </submittedName>
</protein>
<accession>A0A2P6MNL8</accession>